<dbReference type="GO" id="GO:0006351">
    <property type="term" value="P:DNA-templated transcription"/>
    <property type="evidence" value="ECO:0007669"/>
    <property type="project" value="InterPro"/>
</dbReference>
<dbReference type="InterPro" id="IPR007219">
    <property type="entry name" value="XnlR_reg_dom"/>
</dbReference>
<feature type="domain" description="Zn(2)-C6 fungal-type" evidence="4">
    <location>
        <begin position="47"/>
        <end position="77"/>
    </location>
</feature>
<evidence type="ECO:0000259" key="4">
    <source>
        <dbReference type="PROSITE" id="PS50048"/>
    </source>
</evidence>
<feature type="region of interest" description="Disordered" evidence="3">
    <location>
        <begin position="81"/>
        <end position="108"/>
    </location>
</feature>
<protein>
    <recommendedName>
        <fullName evidence="4">Zn(2)-C6 fungal-type domain-containing protein</fullName>
    </recommendedName>
</protein>
<name>A0A9P7KM08_9AGAR</name>
<keyword evidence="2" id="KW-0539">Nucleus</keyword>
<dbReference type="Pfam" id="PF04082">
    <property type="entry name" value="Fungal_trans"/>
    <property type="match status" value="1"/>
</dbReference>
<dbReference type="Gene3D" id="4.10.240.10">
    <property type="entry name" value="Zn(2)-C6 fungal-type DNA-binding domain"/>
    <property type="match status" value="1"/>
</dbReference>
<evidence type="ECO:0000313" key="6">
    <source>
        <dbReference type="Proteomes" id="UP000717328"/>
    </source>
</evidence>
<evidence type="ECO:0000313" key="5">
    <source>
        <dbReference type="EMBL" id="KAG5652111.1"/>
    </source>
</evidence>
<dbReference type="SUPFAM" id="SSF57701">
    <property type="entry name" value="Zn2/Cys6 DNA-binding domain"/>
    <property type="match status" value="1"/>
</dbReference>
<dbReference type="GO" id="GO:0003677">
    <property type="term" value="F:DNA binding"/>
    <property type="evidence" value="ECO:0007669"/>
    <property type="project" value="InterPro"/>
</dbReference>
<comment type="caution">
    <text evidence="5">The sequence shown here is derived from an EMBL/GenBank/DDBJ whole genome shotgun (WGS) entry which is preliminary data.</text>
</comment>
<feature type="compositionally biased region" description="Low complexity" evidence="3">
    <location>
        <begin position="230"/>
        <end position="247"/>
    </location>
</feature>
<proteinExistence type="predicted"/>
<evidence type="ECO:0000256" key="3">
    <source>
        <dbReference type="SAM" id="MobiDB-lite"/>
    </source>
</evidence>
<dbReference type="Pfam" id="PF00172">
    <property type="entry name" value="Zn_clus"/>
    <property type="match status" value="1"/>
</dbReference>
<reference evidence="5" key="2">
    <citation type="submission" date="2021-10" db="EMBL/GenBank/DDBJ databases">
        <title>Phylogenomics reveals ancestral predisposition of the termite-cultivated fungus Termitomyces towards a domesticated lifestyle.</title>
        <authorList>
            <person name="Auxier B."/>
            <person name="Grum-Grzhimaylo A."/>
            <person name="Cardenas M.E."/>
            <person name="Lodge J.D."/>
            <person name="Laessoe T."/>
            <person name="Pedersen O."/>
            <person name="Smith M.E."/>
            <person name="Kuyper T.W."/>
            <person name="Franco-Molano E.A."/>
            <person name="Baroni T.J."/>
            <person name="Aanen D.K."/>
        </authorList>
    </citation>
    <scope>NUCLEOTIDE SEQUENCE</scope>
    <source>
        <strain evidence="5">D49</strain>
    </source>
</reference>
<dbReference type="OrthoDB" id="2428527at2759"/>
<gene>
    <name evidence="5" type="ORF">H0H81_006285</name>
</gene>
<keyword evidence="6" id="KW-1185">Reference proteome</keyword>
<dbReference type="EMBL" id="JABCKI010000161">
    <property type="protein sequence ID" value="KAG5652111.1"/>
    <property type="molecule type" value="Genomic_DNA"/>
</dbReference>
<dbReference type="AlphaFoldDB" id="A0A9P7KM08"/>
<dbReference type="PANTHER" id="PTHR47783:SF1">
    <property type="entry name" value="ZN(II)2CYS6 TRANSCRIPTION FACTOR (EUROFUNG)"/>
    <property type="match status" value="1"/>
</dbReference>
<evidence type="ECO:0000256" key="1">
    <source>
        <dbReference type="ARBA" id="ARBA00022723"/>
    </source>
</evidence>
<sequence length="804" mass="87758">MSLPSPSTSGSSISDHLPKRLALDPTYAQPQAASNVINPNEKRVALACMRCRTKRARCSGDKPVCRACEKAKEECLWPSGRRRKRTRREMEEEERRERAAAVGGDGRGSGIQMRIGAISWDQAEQHHHQHHQPASLSLDLKHPLSIDPQWTDYAAMNQMWAPPLFSPADAREKDASQLVRALEAQVAFIDGDPARNEDLELYYYRFSGSTAIHPGINRISLKLQPLSSSQHTSSPVASASSPSASTHFVPPTPALPSASFPYTDADSDLFDAHALPKPHIYLPLLETFFRTMGRHFPSVNRKRMEERLETGTMNFIRLRKRHRSRMAIRMAMDLGLHEISEIYESPAHVVRTRLLFWSLFVTDRILAFSTGRPPTISEDIIEIPLPSNEDFVPDPARSDPAAAAEAPQPTPFVHMVRLMVLCGRIASVLNGRRGKARTLVGEGASWGGWGSAGAGSGAGAGLGGMGDGSGGGGEEEVLKGLQTHLVEFYKDLPEGMKWSVDAFKCQEARGHGVSRRLHFTFALNTDVLLPAQGSFLTLHLWANAVLALVFHPELMSRSSGTETPFSQNMERSIKLSLSSSRIIAECLVFADLLAFIHDMKTTGFSLSSGPGACEGAGSKPQTVEDLLSTLARQNLSVLTKAIQRMEHYWAGISYVTDLLEKHAAGLGFQRLDPVLKARKTFISLPDKGLLRRFTNTNLPHDTAPPTQTSLRASIARGAGSEANNNPSPTAEPCSLDDLLNTYSIEGFFVQPADPFDLEGLLASGYNPAHGHALGAMSARTPPNGHGHTYYTVNGTHVEGENGAI</sequence>
<keyword evidence="1" id="KW-0479">Metal-binding</keyword>
<dbReference type="CDD" id="cd12148">
    <property type="entry name" value="fungal_TF_MHR"/>
    <property type="match status" value="1"/>
</dbReference>
<organism evidence="5 6">
    <name type="scientific">Sphagnurus paluster</name>
    <dbReference type="NCBI Taxonomy" id="117069"/>
    <lineage>
        <taxon>Eukaryota</taxon>
        <taxon>Fungi</taxon>
        <taxon>Dikarya</taxon>
        <taxon>Basidiomycota</taxon>
        <taxon>Agaricomycotina</taxon>
        <taxon>Agaricomycetes</taxon>
        <taxon>Agaricomycetidae</taxon>
        <taxon>Agaricales</taxon>
        <taxon>Tricholomatineae</taxon>
        <taxon>Lyophyllaceae</taxon>
        <taxon>Sphagnurus</taxon>
    </lineage>
</organism>
<dbReference type="InterPro" id="IPR001138">
    <property type="entry name" value="Zn2Cys6_DnaBD"/>
</dbReference>
<evidence type="ECO:0000256" key="2">
    <source>
        <dbReference type="ARBA" id="ARBA00023242"/>
    </source>
</evidence>
<dbReference type="CDD" id="cd00067">
    <property type="entry name" value="GAL4"/>
    <property type="match status" value="1"/>
</dbReference>
<reference evidence="5" key="1">
    <citation type="submission" date="2021-02" db="EMBL/GenBank/DDBJ databases">
        <authorList>
            <person name="Nieuwenhuis M."/>
            <person name="Van De Peppel L.J.J."/>
        </authorList>
    </citation>
    <scope>NUCLEOTIDE SEQUENCE</scope>
    <source>
        <strain evidence="5">D49</strain>
    </source>
</reference>
<feature type="region of interest" description="Disordered" evidence="3">
    <location>
        <begin position="230"/>
        <end position="250"/>
    </location>
</feature>
<dbReference type="PROSITE" id="PS50048">
    <property type="entry name" value="ZN2_CY6_FUNGAL_2"/>
    <property type="match status" value="1"/>
</dbReference>
<dbReference type="Proteomes" id="UP000717328">
    <property type="component" value="Unassembled WGS sequence"/>
</dbReference>
<dbReference type="GO" id="GO:0000981">
    <property type="term" value="F:DNA-binding transcription factor activity, RNA polymerase II-specific"/>
    <property type="evidence" value="ECO:0007669"/>
    <property type="project" value="InterPro"/>
</dbReference>
<dbReference type="InterPro" id="IPR036864">
    <property type="entry name" value="Zn2-C6_fun-type_DNA-bd_sf"/>
</dbReference>
<accession>A0A9P7KM08</accession>
<feature type="compositionally biased region" description="Basic and acidic residues" evidence="3">
    <location>
        <begin position="88"/>
        <end position="99"/>
    </location>
</feature>
<dbReference type="GO" id="GO:0008270">
    <property type="term" value="F:zinc ion binding"/>
    <property type="evidence" value="ECO:0007669"/>
    <property type="project" value="InterPro"/>
</dbReference>
<dbReference type="PROSITE" id="PS00463">
    <property type="entry name" value="ZN2_CY6_FUNGAL_1"/>
    <property type="match status" value="1"/>
</dbReference>
<dbReference type="SMART" id="SM00906">
    <property type="entry name" value="Fungal_trans"/>
    <property type="match status" value="1"/>
</dbReference>
<dbReference type="PANTHER" id="PTHR47783">
    <property type="entry name" value="ZN(II)2CYS6 TRANSCRIPTION FACTOR (EUROFUNG)-RELATED"/>
    <property type="match status" value="1"/>
</dbReference>
<dbReference type="SMART" id="SM00066">
    <property type="entry name" value="GAL4"/>
    <property type="match status" value="1"/>
</dbReference>